<keyword evidence="2" id="KW-1133">Transmembrane helix</keyword>
<keyword evidence="2" id="KW-0812">Transmembrane</keyword>
<keyword evidence="2" id="KW-0472">Membrane</keyword>
<evidence type="ECO:0000256" key="2">
    <source>
        <dbReference type="SAM" id="Phobius"/>
    </source>
</evidence>
<feature type="region of interest" description="Disordered" evidence="1">
    <location>
        <begin position="107"/>
        <end position="128"/>
    </location>
</feature>
<name>A0ABV4WM27_9CYAN</name>
<feature type="transmembrane region" description="Helical" evidence="2">
    <location>
        <begin position="6"/>
        <end position="33"/>
    </location>
</feature>
<keyword evidence="4" id="KW-1185">Reference proteome</keyword>
<dbReference type="Proteomes" id="UP001576780">
    <property type="component" value="Unassembled WGS sequence"/>
</dbReference>
<reference evidence="3 4" key="1">
    <citation type="submission" date="2024-09" db="EMBL/GenBank/DDBJ databases">
        <title>Floridaenema gen nov. (Aerosakkonemataceae, Aerosakkonematales ord. nov., Cyanobacteria) from benthic tropical and subtropical fresh waters, with the description of four new species.</title>
        <authorList>
            <person name="Moretto J.A."/>
            <person name="Berthold D.E."/>
            <person name="Lefler F.W."/>
            <person name="Huang I.-S."/>
            <person name="Laughinghouse H. IV."/>
        </authorList>
    </citation>
    <scope>NUCLEOTIDE SEQUENCE [LARGE SCALE GENOMIC DNA]</scope>
    <source>
        <strain evidence="3 4">BLCC-F167</strain>
    </source>
</reference>
<protein>
    <submittedName>
        <fullName evidence="3">DUF5132 domain-containing protein</fullName>
    </submittedName>
</protein>
<comment type="caution">
    <text evidence="3">The sequence shown here is derived from an EMBL/GenBank/DDBJ whole genome shotgun (WGS) entry which is preliminary data.</text>
</comment>
<organism evidence="3 4">
    <name type="scientific">Floridaenema evergladense BLCC-F167</name>
    <dbReference type="NCBI Taxonomy" id="3153639"/>
    <lineage>
        <taxon>Bacteria</taxon>
        <taxon>Bacillati</taxon>
        <taxon>Cyanobacteriota</taxon>
        <taxon>Cyanophyceae</taxon>
        <taxon>Oscillatoriophycideae</taxon>
        <taxon>Aerosakkonematales</taxon>
        <taxon>Aerosakkonemataceae</taxon>
        <taxon>Floridanema</taxon>
        <taxon>Floridanema evergladense</taxon>
    </lineage>
</organism>
<feature type="region of interest" description="Disordered" evidence="1">
    <location>
        <begin position="40"/>
        <end position="59"/>
    </location>
</feature>
<dbReference type="RefSeq" id="WP_413278518.1">
    <property type="nucleotide sequence ID" value="NZ_JBHFNT010000139.1"/>
</dbReference>
<gene>
    <name evidence="3" type="ORF">ACE1CA_16455</name>
</gene>
<sequence>MEAIEAVFFGIEPLAAIAVGIGAILLVPAIGALNSIIGKESEESAAESTENPVTQTVNSAGDTAKGFAKDAMVWGMDFIENIQTTIAEANESFQDFVAEAKADYETKKTERQAADTTTQPRTVEIVGD</sequence>
<evidence type="ECO:0000256" key="1">
    <source>
        <dbReference type="SAM" id="MobiDB-lite"/>
    </source>
</evidence>
<accession>A0ABV4WM27</accession>
<proteinExistence type="predicted"/>
<evidence type="ECO:0000313" key="4">
    <source>
        <dbReference type="Proteomes" id="UP001576780"/>
    </source>
</evidence>
<evidence type="ECO:0000313" key="3">
    <source>
        <dbReference type="EMBL" id="MFB2836125.1"/>
    </source>
</evidence>
<dbReference type="EMBL" id="JBHFNT010000139">
    <property type="protein sequence ID" value="MFB2836125.1"/>
    <property type="molecule type" value="Genomic_DNA"/>
</dbReference>